<evidence type="ECO:0000256" key="3">
    <source>
        <dbReference type="ARBA" id="ARBA00022968"/>
    </source>
</evidence>
<dbReference type="InterPro" id="IPR017937">
    <property type="entry name" value="Thioredoxin_CS"/>
</dbReference>
<feature type="domain" description="Thioredoxin" evidence="7">
    <location>
        <begin position="49"/>
        <end position="188"/>
    </location>
</feature>
<dbReference type="InterPro" id="IPR050553">
    <property type="entry name" value="Thioredoxin_ResA/DsbE_sf"/>
</dbReference>
<keyword evidence="5" id="KW-0676">Redox-active center</keyword>
<keyword evidence="6" id="KW-0472">Membrane</keyword>
<dbReference type="PANTHER" id="PTHR42852">
    <property type="entry name" value="THIOL:DISULFIDE INTERCHANGE PROTEIN DSBE"/>
    <property type="match status" value="1"/>
</dbReference>
<keyword evidence="6" id="KW-0812">Transmembrane</keyword>
<protein>
    <submittedName>
        <fullName evidence="8">Thiol-disulfide oxidoreductase ResA</fullName>
    </submittedName>
</protein>
<dbReference type="InterPro" id="IPR036249">
    <property type="entry name" value="Thioredoxin-like_sf"/>
</dbReference>
<dbReference type="Gene3D" id="3.40.30.10">
    <property type="entry name" value="Glutaredoxin"/>
    <property type="match status" value="1"/>
</dbReference>
<evidence type="ECO:0000256" key="4">
    <source>
        <dbReference type="ARBA" id="ARBA00023157"/>
    </source>
</evidence>
<name>A0ABP9X203_9CHLR</name>
<comment type="caution">
    <text evidence="8">The sequence shown here is derived from an EMBL/GenBank/DDBJ whole genome shotgun (WGS) entry which is preliminary data.</text>
</comment>
<reference evidence="8 9" key="1">
    <citation type="submission" date="2024-02" db="EMBL/GenBank/DDBJ databases">
        <title>Herpetosiphon gulosus NBRC 112829.</title>
        <authorList>
            <person name="Ichikawa N."/>
            <person name="Katano-Makiyama Y."/>
            <person name="Hidaka K."/>
        </authorList>
    </citation>
    <scope>NUCLEOTIDE SEQUENCE [LARGE SCALE GENOMIC DNA]</scope>
    <source>
        <strain evidence="8 9">NBRC 112829</strain>
    </source>
</reference>
<evidence type="ECO:0000313" key="9">
    <source>
        <dbReference type="Proteomes" id="UP001428290"/>
    </source>
</evidence>
<evidence type="ECO:0000256" key="5">
    <source>
        <dbReference type="ARBA" id="ARBA00023284"/>
    </source>
</evidence>
<dbReference type="Proteomes" id="UP001428290">
    <property type="component" value="Unassembled WGS sequence"/>
</dbReference>
<keyword evidence="2" id="KW-0201">Cytochrome c-type biogenesis</keyword>
<comment type="subcellular location">
    <subcellularLocation>
        <location evidence="1">Cell envelope</location>
    </subcellularLocation>
</comment>
<dbReference type="PANTHER" id="PTHR42852:SF6">
    <property type="entry name" value="THIOL:DISULFIDE INTERCHANGE PROTEIN DSBE"/>
    <property type="match status" value="1"/>
</dbReference>
<evidence type="ECO:0000259" key="7">
    <source>
        <dbReference type="PROSITE" id="PS51352"/>
    </source>
</evidence>
<dbReference type="InterPro" id="IPR013766">
    <property type="entry name" value="Thioredoxin_domain"/>
</dbReference>
<organism evidence="8 9">
    <name type="scientific">Herpetosiphon gulosus</name>
    <dbReference type="NCBI Taxonomy" id="1973496"/>
    <lineage>
        <taxon>Bacteria</taxon>
        <taxon>Bacillati</taxon>
        <taxon>Chloroflexota</taxon>
        <taxon>Chloroflexia</taxon>
        <taxon>Herpetosiphonales</taxon>
        <taxon>Herpetosiphonaceae</taxon>
        <taxon>Herpetosiphon</taxon>
    </lineage>
</organism>
<keyword evidence="6" id="KW-1133">Transmembrane helix</keyword>
<dbReference type="RefSeq" id="WP_345722106.1">
    <property type="nucleotide sequence ID" value="NZ_BAABRU010000007.1"/>
</dbReference>
<dbReference type="InterPro" id="IPR000866">
    <property type="entry name" value="AhpC/TSA"/>
</dbReference>
<dbReference type="PROSITE" id="PS51352">
    <property type="entry name" value="THIOREDOXIN_2"/>
    <property type="match status" value="1"/>
</dbReference>
<evidence type="ECO:0000313" key="8">
    <source>
        <dbReference type="EMBL" id="GAA5528490.1"/>
    </source>
</evidence>
<proteinExistence type="predicted"/>
<sequence>MTSESETSVKQGLSRKEWLWLGAGIVVAIIVIATVAILTSGGSKPQTVVGIDRPVPNMVLKTVDGGSFNPTEYKGKPIIINFWASWCEPCKEEMPALVRTAERYGDKIAVVGINLTDQDNDQEIRRFIQRYAVTYPIALDNERVAQQAFGIFNIPVTFFIDSEGIIRYTRINAITESEMDHVLSELLP</sequence>
<dbReference type="CDD" id="cd02966">
    <property type="entry name" value="TlpA_like_family"/>
    <property type="match status" value="1"/>
</dbReference>
<keyword evidence="3" id="KW-0735">Signal-anchor</keyword>
<evidence type="ECO:0000256" key="1">
    <source>
        <dbReference type="ARBA" id="ARBA00004196"/>
    </source>
</evidence>
<dbReference type="PROSITE" id="PS00194">
    <property type="entry name" value="THIOREDOXIN_1"/>
    <property type="match status" value="1"/>
</dbReference>
<gene>
    <name evidence="8" type="primary">resA_2</name>
    <name evidence="8" type="ORF">Hgul01_02291</name>
</gene>
<accession>A0ABP9X203</accession>
<dbReference type="Pfam" id="PF00578">
    <property type="entry name" value="AhpC-TSA"/>
    <property type="match status" value="1"/>
</dbReference>
<keyword evidence="9" id="KW-1185">Reference proteome</keyword>
<evidence type="ECO:0000256" key="2">
    <source>
        <dbReference type="ARBA" id="ARBA00022748"/>
    </source>
</evidence>
<dbReference type="EMBL" id="BAABRU010000007">
    <property type="protein sequence ID" value="GAA5528490.1"/>
    <property type="molecule type" value="Genomic_DNA"/>
</dbReference>
<keyword evidence="4" id="KW-1015">Disulfide bond</keyword>
<feature type="transmembrane region" description="Helical" evidence="6">
    <location>
        <begin position="18"/>
        <end position="38"/>
    </location>
</feature>
<dbReference type="SUPFAM" id="SSF52833">
    <property type="entry name" value="Thioredoxin-like"/>
    <property type="match status" value="1"/>
</dbReference>
<evidence type="ECO:0000256" key="6">
    <source>
        <dbReference type="SAM" id="Phobius"/>
    </source>
</evidence>